<dbReference type="EMBL" id="VTER01000001">
    <property type="protein sequence ID" value="TYS52202.1"/>
    <property type="molecule type" value="Genomic_DNA"/>
</dbReference>
<dbReference type="InterPro" id="IPR023393">
    <property type="entry name" value="START-like_dom_sf"/>
</dbReference>
<dbReference type="SUPFAM" id="SSF55961">
    <property type="entry name" value="Bet v1-like"/>
    <property type="match status" value="1"/>
</dbReference>
<dbReference type="Pfam" id="PF08327">
    <property type="entry name" value="AHSA1"/>
    <property type="match status" value="1"/>
</dbReference>
<dbReference type="InterPro" id="IPR013538">
    <property type="entry name" value="ASHA1/2-like_C"/>
</dbReference>
<comment type="caution">
    <text evidence="3">The sequence shown here is derived from an EMBL/GenBank/DDBJ whole genome shotgun (WGS) entry which is preliminary data.</text>
</comment>
<reference evidence="3 4" key="1">
    <citation type="submission" date="2019-08" db="EMBL/GenBank/DDBJ databases">
        <title>Bacillus genomes from the desert of Cuatro Cienegas, Coahuila.</title>
        <authorList>
            <person name="Olmedo-Alvarez G."/>
        </authorList>
    </citation>
    <scope>NUCLEOTIDE SEQUENCE [LARGE SCALE GENOMIC DNA]</scope>
    <source>
        <strain evidence="3 4">CH446_14T</strain>
    </source>
</reference>
<comment type="similarity">
    <text evidence="1">Belongs to the AHA1 family.</text>
</comment>
<feature type="domain" description="Activator of Hsp90 ATPase homologue 1/2-like C-terminal" evidence="2">
    <location>
        <begin position="12"/>
        <end position="144"/>
    </location>
</feature>
<evidence type="ECO:0000313" key="3">
    <source>
        <dbReference type="EMBL" id="TYS52202.1"/>
    </source>
</evidence>
<dbReference type="AlphaFoldDB" id="A0A5D4RRP8"/>
<protein>
    <submittedName>
        <fullName evidence="3">SRPBCC domain-containing protein</fullName>
    </submittedName>
</protein>
<accession>A0A5D4RRP8</accession>
<dbReference type="CDD" id="cd07814">
    <property type="entry name" value="SRPBCC_CalC_Aha1-like"/>
    <property type="match status" value="1"/>
</dbReference>
<proteinExistence type="inferred from homology"/>
<dbReference type="Proteomes" id="UP000322139">
    <property type="component" value="Unassembled WGS sequence"/>
</dbReference>
<organism evidence="3 4">
    <name type="scientific">Bacillus infantis</name>
    <dbReference type="NCBI Taxonomy" id="324767"/>
    <lineage>
        <taxon>Bacteria</taxon>
        <taxon>Bacillati</taxon>
        <taxon>Bacillota</taxon>
        <taxon>Bacilli</taxon>
        <taxon>Bacillales</taxon>
        <taxon>Bacillaceae</taxon>
        <taxon>Bacillus</taxon>
    </lineage>
</organism>
<dbReference type="RefSeq" id="WP_148973178.1">
    <property type="nucleotide sequence ID" value="NZ_JBNIKU010000005.1"/>
</dbReference>
<gene>
    <name evidence="3" type="ORF">FZD51_01830</name>
</gene>
<name>A0A5D4RRP8_9BACI</name>
<evidence type="ECO:0000259" key="2">
    <source>
        <dbReference type="Pfam" id="PF08327"/>
    </source>
</evidence>
<evidence type="ECO:0000256" key="1">
    <source>
        <dbReference type="ARBA" id="ARBA00006817"/>
    </source>
</evidence>
<dbReference type="Gene3D" id="3.30.530.20">
    <property type="match status" value="1"/>
</dbReference>
<sequence>MPIKTDIIIQAEKSLIWKAWTESDRMTEWFAPEAVIEPEAGGRFELYFNPSDKSSMNTKGCKILCILEEEKLMFEWKGPDAFADLMNDDHHNLTYVTVELEDIPEGVHILLIHDGWGESGQWDRAKQWHMAAWDQMLASLKQNIESGKGILCC</sequence>
<evidence type="ECO:0000313" key="4">
    <source>
        <dbReference type="Proteomes" id="UP000322139"/>
    </source>
</evidence>